<dbReference type="GO" id="GO:0000981">
    <property type="term" value="F:DNA-binding transcription factor activity, RNA polymerase II-specific"/>
    <property type="evidence" value="ECO:0007669"/>
    <property type="project" value="InterPro"/>
</dbReference>
<comment type="caution">
    <text evidence="4">The sequence shown here is derived from an EMBL/GenBank/DDBJ whole genome shotgun (WGS) entry which is preliminary data.</text>
</comment>
<evidence type="ECO:0000313" key="4">
    <source>
        <dbReference type="EMBL" id="KAF9520728.1"/>
    </source>
</evidence>
<dbReference type="PROSITE" id="PS00463">
    <property type="entry name" value="ZN2_CY6_FUNGAL_1"/>
    <property type="match status" value="1"/>
</dbReference>
<evidence type="ECO:0000256" key="2">
    <source>
        <dbReference type="SAM" id="MobiDB-lite"/>
    </source>
</evidence>
<keyword evidence="5" id="KW-1185">Reference proteome</keyword>
<feature type="non-terminal residue" evidence="4">
    <location>
        <position position="716"/>
    </location>
</feature>
<evidence type="ECO:0000259" key="3">
    <source>
        <dbReference type="PROSITE" id="PS50048"/>
    </source>
</evidence>
<dbReference type="PANTHER" id="PTHR46910">
    <property type="entry name" value="TRANSCRIPTION FACTOR PDR1"/>
    <property type="match status" value="1"/>
</dbReference>
<dbReference type="InterPro" id="IPR050987">
    <property type="entry name" value="AtrR-like"/>
</dbReference>
<accession>A0A9P6BAH0</accession>
<dbReference type="GO" id="GO:0008270">
    <property type="term" value="F:zinc ion binding"/>
    <property type="evidence" value="ECO:0007669"/>
    <property type="project" value="InterPro"/>
</dbReference>
<name>A0A9P6BAH0_9AGAM</name>
<dbReference type="PROSITE" id="PS50048">
    <property type="entry name" value="ZN2_CY6_FUNGAL_2"/>
    <property type="match status" value="1"/>
</dbReference>
<protein>
    <recommendedName>
        <fullName evidence="3">Zn(2)-C6 fungal-type domain-containing protein</fullName>
    </recommendedName>
</protein>
<feature type="domain" description="Zn(2)-C6 fungal-type" evidence="3">
    <location>
        <begin position="10"/>
        <end position="44"/>
    </location>
</feature>
<keyword evidence="1" id="KW-0539">Nucleus</keyword>
<gene>
    <name evidence="4" type="ORF">BS47DRAFT_1481125</name>
</gene>
<dbReference type="Gene3D" id="4.10.240.10">
    <property type="entry name" value="Zn(2)-C6 fungal-type DNA-binding domain"/>
    <property type="match status" value="1"/>
</dbReference>
<dbReference type="EMBL" id="MU128910">
    <property type="protein sequence ID" value="KAF9520728.1"/>
    <property type="molecule type" value="Genomic_DNA"/>
</dbReference>
<sequence length="716" mass="80905">MDDKRPRPRACDYCRRRKIRCNVSSSHQKNVCSSCTVAGVKCTFEAPNPRRFYSKTYTSSLENRAKLLAQLVEKYVPPADIEEQLGSLVELSEPTNRPSSSALHLADAILDKPWPPGKLNHQVDAWYRREYDSESDYDDAIFDTDDIMLLDWGDDHRFYGKSSSAYLIHTAHELKEAVDGSPTRLSPTSTDEWSTTNELKHSEMARERECLASIVFPPADLMEALIHLFVRHVSPIAPIIDISTLEEQYTSGLYLRDLRHARLLLMVCALGSIYSKDPRVLYDVQGRLVPGYEYFFQLRFWRCPYQAVQLHELQTCALIATYYLHIGDPLRPGYCLGMGFVWAKMWAPIARAQAEASYGIELCGGSSSCNTDAQSFHARGARRYLVTWDRMISRLLGRNCAIQEEEITLNLPTPQREESVETADTIIFFAHFAKLGIILSLAIRILHTIRKPGLQGTANLPSFFGPEWQAQTSTELSNSLSQWLNEVPDHLRWDPHRKNILHFEQSAYLYYSYHYVAIFLNRPFNNAIRDPSGRLQPGFERCIREARACSQLLSIVARRSIINSYGSFVTLLSGTVLLTAIWTSRTQHPDADVSDLEDSVHRCLSVLQVAARPWKNGPNPGDSSAGLTSSKERWTASNRHLVVLQNLALSGGVSFPEPDVGGKVPPADVEHQQWHRQHYHRIDPSVTGMGQRVHSTPTNMPFAAPVVSVPGIHLND</sequence>
<dbReference type="CDD" id="cd12148">
    <property type="entry name" value="fungal_TF_MHR"/>
    <property type="match status" value="1"/>
</dbReference>
<dbReference type="Proteomes" id="UP000886523">
    <property type="component" value="Unassembled WGS sequence"/>
</dbReference>
<dbReference type="CDD" id="cd00067">
    <property type="entry name" value="GAL4"/>
    <property type="match status" value="1"/>
</dbReference>
<organism evidence="4 5">
    <name type="scientific">Hydnum rufescens UP504</name>
    <dbReference type="NCBI Taxonomy" id="1448309"/>
    <lineage>
        <taxon>Eukaryota</taxon>
        <taxon>Fungi</taxon>
        <taxon>Dikarya</taxon>
        <taxon>Basidiomycota</taxon>
        <taxon>Agaricomycotina</taxon>
        <taxon>Agaricomycetes</taxon>
        <taxon>Cantharellales</taxon>
        <taxon>Hydnaceae</taxon>
        <taxon>Hydnum</taxon>
    </lineage>
</organism>
<dbReference type="Pfam" id="PF00172">
    <property type="entry name" value="Zn_clus"/>
    <property type="match status" value="1"/>
</dbReference>
<dbReference type="SMART" id="SM00066">
    <property type="entry name" value="GAL4"/>
    <property type="match status" value="1"/>
</dbReference>
<proteinExistence type="predicted"/>
<dbReference type="PANTHER" id="PTHR46910:SF1">
    <property type="entry name" value="MISCELLANEOUS ZN(II)2CYS6 TRANSCRIPTION FACTOR (EUROFUNG)-RELATED"/>
    <property type="match status" value="1"/>
</dbReference>
<dbReference type="AlphaFoldDB" id="A0A9P6BAH0"/>
<evidence type="ECO:0000256" key="1">
    <source>
        <dbReference type="ARBA" id="ARBA00023242"/>
    </source>
</evidence>
<feature type="region of interest" description="Disordered" evidence="2">
    <location>
        <begin position="178"/>
        <end position="197"/>
    </location>
</feature>
<dbReference type="SUPFAM" id="SSF57701">
    <property type="entry name" value="Zn2/Cys6 DNA-binding domain"/>
    <property type="match status" value="1"/>
</dbReference>
<evidence type="ECO:0000313" key="5">
    <source>
        <dbReference type="Proteomes" id="UP000886523"/>
    </source>
</evidence>
<dbReference type="InterPro" id="IPR036864">
    <property type="entry name" value="Zn2-C6_fun-type_DNA-bd_sf"/>
</dbReference>
<dbReference type="OrthoDB" id="4456959at2759"/>
<feature type="compositionally biased region" description="Polar residues" evidence="2">
    <location>
        <begin position="183"/>
        <end position="197"/>
    </location>
</feature>
<dbReference type="InterPro" id="IPR001138">
    <property type="entry name" value="Zn2Cys6_DnaBD"/>
</dbReference>
<reference evidence="4" key="1">
    <citation type="journal article" date="2020" name="Nat. Commun.">
        <title>Large-scale genome sequencing of mycorrhizal fungi provides insights into the early evolution of symbiotic traits.</title>
        <authorList>
            <person name="Miyauchi S."/>
            <person name="Kiss E."/>
            <person name="Kuo A."/>
            <person name="Drula E."/>
            <person name="Kohler A."/>
            <person name="Sanchez-Garcia M."/>
            <person name="Morin E."/>
            <person name="Andreopoulos B."/>
            <person name="Barry K.W."/>
            <person name="Bonito G."/>
            <person name="Buee M."/>
            <person name="Carver A."/>
            <person name="Chen C."/>
            <person name="Cichocki N."/>
            <person name="Clum A."/>
            <person name="Culley D."/>
            <person name="Crous P.W."/>
            <person name="Fauchery L."/>
            <person name="Girlanda M."/>
            <person name="Hayes R.D."/>
            <person name="Keri Z."/>
            <person name="LaButti K."/>
            <person name="Lipzen A."/>
            <person name="Lombard V."/>
            <person name="Magnuson J."/>
            <person name="Maillard F."/>
            <person name="Murat C."/>
            <person name="Nolan M."/>
            <person name="Ohm R.A."/>
            <person name="Pangilinan J."/>
            <person name="Pereira M.F."/>
            <person name="Perotto S."/>
            <person name="Peter M."/>
            <person name="Pfister S."/>
            <person name="Riley R."/>
            <person name="Sitrit Y."/>
            <person name="Stielow J.B."/>
            <person name="Szollosi G."/>
            <person name="Zifcakova L."/>
            <person name="Stursova M."/>
            <person name="Spatafora J.W."/>
            <person name="Tedersoo L."/>
            <person name="Vaario L.M."/>
            <person name="Yamada A."/>
            <person name="Yan M."/>
            <person name="Wang P."/>
            <person name="Xu J."/>
            <person name="Bruns T."/>
            <person name="Baldrian P."/>
            <person name="Vilgalys R."/>
            <person name="Dunand C."/>
            <person name="Henrissat B."/>
            <person name="Grigoriev I.V."/>
            <person name="Hibbett D."/>
            <person name="Nagy L.G."/>
            <person name="Martin F.M."/>
        </authorList>
    </citation>
    <scope>NUCLEOTIDE SEQUENCE</scope>
    <source>
        <strain evidence="4">UP504</strain>
    </source>
</reference>